<accession>A0ABD2Z2H9</accession>
<sequence length="107" mass="12652">MRELKEGIGELLEVEKAVRRGKRKVTNSSSNMRRLEMESMAASERTSPMAMQEKEELVERAATDMHRQRERNGSDSDRYPTEVLHHFTTLRIFQKKKKKRKKLAYDL</sequence>
<feature type="region of interest" description="Disordered" evidence="1">
    <location>
        <begin position="19"/>
        <end position="53"/>
    </location>
</feature>
<comment type="caution">
    <text evidence="2">The sequence shown here is derived from an EMBL/GenBank/DDBJ whole genome shotgun (WGS) entry which is preliminary data.</text>
</comment>
<organism evidence="2 3">
    <name type="scientific">Cinchona calisaya</name>
    <dbReference type="NCBI Taxonomy" id="153742"/>
    <lineage>
        <taxon>Eukaryota</taxon>
        <taxon>Viridiplantae</taxon>
        <taxon>Streptophyta</taxon>
        <taxon>Embryophyta</taxon>
        <taxon>Tracheophyta</taxon>
        <taxon>Spermatophyta</taxon>
        <taxon>Magnoliopsida</taxon>
        <taxon>eudicotyledons</taxon>
        <taxon>Gunneridae</taxon>
        <taxon>Pentapetalae</taxon>
        <taxon>asterids</taxon>
        <taxon>lamiids</taxon>
        <taxon>Gentianales</taxon>
        <taxon>Rubiaceae</taxon>
        <taxon>Cinchonoideae</taxon>
        <taxon>Cinchoneae</taxon>
        <taxon>Cinchona</taxon>
    </lineage>
</organism>
<evidence type="ECO:0000313" key="3">
    <source>
        <dbReference type="Proteomes" id="UP001630127"/>
    </source>
</evidence>
<protein>
    <submittedName>
        <fullName evidence="2">Uncharacterized protein</fullName>
    </submittedName>
</protein>
<name>A0ABD2Z2H9_9GENT</name>
<evidence type="ECO:0000313" key="2">
    <source>
        <dbReference type="EMBL" id="KAL3513695.1"/>
    </source>
</evidence>
<gene>
    <name evidence="2" type="ORF">ACH5RR_026412</name>
</gene>
<keyword evidence="3" id="KW-1185">Reference proteome</keyword>
<dbReference type="Proteomes" id="UP001630127">
    <property type="component" value="Unassembled WGS sequence"/>
</dbReference>
<dbReference type="AlphaFoldDB" id="A0ABD2Z2H9"/>
<proteinExistence type="predicted"/>
<evidence type="ECO:0000256" key="1">
    <source>
        <dbReference type="SAM" id="MobiDB-lite"/>
    </source>
</evidence>
<dbReference type="EMBL" id="JBJUIK010000011">
    <property type="protein sequence ID" value="KAL3513695.1"/>
    <property type="molecule type" value="Genomic_DNA"/>
</dbReference>
<reference evidence="2 3" key="1">
    <citation type="submission" date="2024-11" db="EMBL/GenBank/DDBJ databases">
        <title>A near-complete genome assembly of Cinchona calisaya.</title>
        <authorList>
            <person name="Lian D.C."/>
            <person name="Zhao X.W."/>
            <person name="Wei L."/>
        </authorList>
    </citation>
    <scope>NUCLEOTIDE SEQUENCE [LARGE SCALE GENOMIC DNA]</scope>
    <source>
        <tissue evidence="2">Nenye</tissue>
    </source>
</reference>